<dbReference type="PANTHER" id="PTHR12242">
    <property type="entry name" value="OS02G0130600 PROTEIN-RELATED"/>
    <property type="match status" value="1"/>
</dbReference>
<accession>A0A1Q9E3M4</accession>
<feature type="transmembrane region" description="Helical" evidence="1">
    <location>
        <begin position="241"/>
        <end position="262"/>
    </location>
</feature>
<feature type="transmembrane region" description="Helical" evidence="1">
    <location>
        <begin position="134"/>
        <end position="156"/>
    </location>
</feature>
<feature type="transmembrane region" description="Helical" evidence="1">
    <location>
        <begin position="70"/>
        <end position="89"/>
    </location>
</feature>
<proteinExistence type="predicted"/>
<evidence type="ECO:0000313" key="3">
    <source>
        <dbReference type="Proteomes" id="UP000186817"/>
    </source>
</evidence>
<dbReference type="AlphaFoldDB" id="A0A1Q9E3M4"/>
<dbReference type="OMA" id="WIVHEVK"/>
<feature type="transmembrane region" description="Helical" evidence="1">
    <location>
        <begin position="101"/>
        <end position="122"/>
    </location>
</feature>
<evidence type="ECO:0000313" key="2">
    <source>
        <dbReference type="EMBL" id="OLQ02025.1"/>
    </source>
</evidence>
<reference evidence="2 3" key="1">
    <citation type="submission" date="2016-02" db="EMBL/GenBank/DDBJ databases">
        <title>Genome analysis of coral dinoflagellate symbionts highlights evolutionary adaptations to a symbiotic lifestyle.</title>
        <authorList>
            <person name="Aranda M."/>
            <person name="Li Y."/>
            <person name="Liew Y.J."/>
            <person name="Baumgarten S."/>
            <person name="Simakov O."/>
            <person name="Wilson M."/>
            <person name="Piel J."/>
            <person name="Ashoor H."/>
            <person name="Bougouffa S."/>
            <person name="Bajic V.B."/>
            <person name="Ryu T."/>
            <person name="Ravasi T."/>
            <person name="Bayer T."/>
            <person name="Micklem G."/>
            <person name="Kim H."/>
            <person name="Bhak J."/>
            <person name="Lajeunesse T.C."/>
            <person name="Voolstra C.R."/>
        </authorList>
    </citation>
    <scope>NUCLEOTIDE SEQUENCE [LARGE SCALE GENOMIC DNA]</scope>
    <source>
        <strain evidence="2 3">CCMP2467</strain>
    </source>
</reference>
<sequence length="303" mass="34523">MAAAKLDWLLGPLLCGLAMILAAGVKGFWWCLTYLLLSTAALFVLHARWRRLGVFVESADAERGSAKWLAGSRFVCWGVAFIGVGFPYHKWGFETFTTFTLWTWLNMFIYFSLVLLKSLWDLVRSSKLRLSSSLLLWFEVLYGMAWLVDAMYWIFLVPYDAIKEGSEGLARRTTRLNIYLHSLNVALMNVELANLTCGVNIYHSIFGIYFGVVYIGFNWIVHEVKGGWTYFFLDFNRDDAVPYLLLLQVVVVLSFGLGALLSRCMESFHTRRYSEAKDASPISDQDDAFRGVEMQPEPAYLGA</sequence>
<organism evidence="2 3">
    <name type="scientific">Symbiodinium microadriaticum</name>
    <name type="common">Dinoflagellate</name>
    <name type="synonym">Zooxanthella microadriatica</name>
    <dbReference type="NCBI Taxonomy" id="2951"/>
    <lineage>
        <taxon>Eukaryota</taxon>
        <taxon>Sar</taxon>
        <taxon>Alveolata</taxon>
        <taxon>Dinophyceae</taxon>
        <taxon>Suessiales</taxon>
        <taxon>Symbiodiniaceae</taxon>
        <taxon>Symbiodinium</taxon>
    </lineage>
</organism>
<feature type="transmembrane region" description="Helical" evidence="1">
    <location>
        <begin position="201"/>
        <end position="221"/>
    </location>
</feature>
<gene>
    <name evidence="2" type="ORF">AK812_SmicGene15183</name>
</gene>
<keyword evidence="1" id="KW-1133">Transmembrane helix</keyword>
<dbReference type="EMBL" id="LSRX01000275">
    <property type="protein sequence ID" value="OLQ02025.1"/>
    <property type="molecule type" value="Genomic_DNA"/>
</dbReference>
<comment type="caution">
    <text evidence="2">The sequence shown here is derived from an EMBL/GenBank/DDBJ whole genome shotgun (WGS) entry which is preliminary data.</text>
</comment>
<dbReference type="OrthoDB" id="10299649at2759"/>
<feature type="transmembrane region" description="Helical" evidence="1">
    <location>
        <begin position="32"/>
        <end position="49"/>
    </location>
</feature>
<keyword evidence="3" id="KW-1185">Reference proteome</keyword>
<keyword evidence="1" id="KW-0812">Transmembrane</keyword>
<keyword evidence="1" id="KW-0472">Membrane</keyword>
<dbReference type="Proteomes" id="UP000186817">
    <property type="component" value="Unassembled WGS sequence"/>
</dbReference>
<name>A0A1Q9E3M4_SYMMI</name>
<evidence type="ECO:0000256" key="1">
    <source>
        <dbReference type="SAM" id="Phobius"/>
    </source>
</evidence>
<protein>
    <submittedName>
        <fullName evidence="2">Uncharacterized protein</fullName>
    </submittedName>
</protein>
<dbReference type="GO" id="GO:0016020">
    <property type="term" value="C:membrane"/>
    <property type="evidence" value="ECO:0007669"/>
    <property type="project" value="TreeGrafter"/>
</dbReference>